<feature type="transmembrane region" description="Helical" evidence="1">
    <location>
        <begin position="52"/>
        <end position="73"/>
    </location>
</feature>
<evidence type="ECO:0000313" key="4">
    <source>
        <dbReference type="Proteomes" id="UP001165685"/>
    </source>
</evidence>
<comment type="caution">
    <text evidence="3">The sequence shown here is derived from an EMBL/GenBank/DDBJ whole genome shotgun (WGS) entry which is preliminary data.</text>
</comment>
<keyword evidence="1" id="KW-1133">Transmembrane helix</keyword>
<keyword evidence="1" id="KW-0812">Transmembrane</keyword>
<feature type="domain" description="Protein-glutamine gamma-glutamyltransferase-like C-terminal" evidence="2">
    <location>
        <begin position="118"/>
        <end position="187"/>
    </location>
</feature>
<sequence>MTREEGARIAGEELSDPAYGNAEPGWLQRVLSALGDLVGEFLQGASGLPGGWWTLGPLLVLLVLVVVALIVYARPSRNVRTAQALFGDRAPQTAADHRAAAERHAAGGDHSAAVRERLRAIALELEERGVVAPRPGRTATELAADAGEAMPAQKAALEAAAAVFNDSAYGDRPATPDGYRTLRELDEALSAARPREDAR</sequence>
<organism evidence="3 4">
    <name type="scientific">Nocardiopsis suaedae</name>
    <dbReference type="NCBI Taxonomy" id="3018444"/>
    <lineage>
        <taxon>Bacteria</taxon>
        <taxon>Bacillati</taxon>
        <taxon>Actinomycetota</taxon>
        <taxon>Actinomycetes</taxon>
        <taxon>Streptosporangiales</taxon>
        <taxon>Nocardiopsidaceae</taxon>
        <taxon>Nocardiopsis</taxon>
    </lineage>
</organism>
<proteinExistence type="predicted"/>
<dbReference type="RefSeq" id="WP_270678687.1">
    <property type="nucleotide sequence ID" value="NZ_JAQFWP010000028.1"/>
</dbReference>
<protein>
    <submittedName>
        <fullName evidence="3">DUF4129 domain-containing protein</fullName>
    </submittedName>
</protein>
<name>A0ABT4TMU4_9ACTN</name>
<evidence type="ECO:0000313" key="3">
    <source>
        <dbReference type="EMBL" id="MDA2806003.1"/>
    </source>
</evidence>
<dbReference type="InterPro" id="IPR025403">
    <property type="entry name" value="TgpA-like_C"/>
</dbReference>
<gene>
    <name evidence="3" type="ORF">O4U47_15920</name>
</gene>
<dbReference type="EMBL" id="JAQFWP010000028">
    <property type="protein sequence ID" value="MDA2806003.1"/>
    <property type="molecule type" value="Genomic_DNA"/>
</dbReference>
<keyword evidence="4" id="KW-1185">Reference proteome</keyword>
<keyword evidence="1" id="KW-0472">Membrane</keyword>
<dbReference type="Pfam" id="PF13559">
    <property type="entry name" value="DUF4129"/>
    <property type="match status" value="1"/>
</dbReference>
<evidence type="ECO:0000259" key="2">
    <source>
        <dbReference type="Pfam" id="PF13559"/>
    </source>
</evidence>
<reference evidence="3" key="1">
    <citation type="submission" date="2023-01" db="EMBL/GenBank/DDBJ databases">
        <title>Draft genome sequence of Nocardiopsis sp. LSu2-4 isolated from halophytes.</title>
        <authorList>
            <person name="Duangmal K."/>
            <person name="Chantavorakit T."/>
        </authorList>
    </citation>
    <scope>NUCLEOTIDE SEQUENCE</scope>
    <source>
        <strain evidence="3">LSu2-4</strain>
    </source>
</reference>
<dbReference type="Proteomes" id="UP001165685">
    <property type="component" value="Unassembled WGS sequence"/>
</dbReference>
<accession>A0ABT4TMU4</accession>
<evidence type="ECO:0000256" key="1">
    <source>
        <dbReference type="SAM" id="Phobius"/>
    </source>
</evidence>